<name>A0A2K4XBR3_PSEVC</name>
<feature type="region of interest" description="Disordered" evidence="1">
    <location>
        <begin position="83"/>
        <end position="118"/>
    </location>
</feature>
<feature type="domain" description="Type II secretion system protein GspB C-terminal" evidence="3">
    <location>
        <begin position="290"/>
        <end position="348"/>
    </location>
</feature>
<evidence type="ECO:0000313" key="4">
    <source>
        <dbReference type="EMBL" id="MBE0383585.1"/>
    </source>
</evidence>
<dbReference type="Proteomes" id="UP000615003">
    <property type="component" value="Unassembled WGS sequence"/>
</dbReference>
<protein>
    <submittedName>
        <fullName evidence="4">General secretion pathway protein B</fullName>
    </submittedName>
    <submittedName>
        <fullName evidence="5">General secretion pathway protein GspB</fullName>
    </submittedName>
</protein>
<dbReference type="EMBL" id="LT965928">
    <property type="protein sequence ID" value="SOU41759.1"/>
    <property type="molecule type" value="Genomic_DNA"/>
</dbReference>
<keyword evidence="2" id="KW-0472">Membrane</keyword>
<dbReference type="InterPro" id="IPR032389">
    <property type="entry name" value="GspB_C"/>
</dbReference>
<evidence type="ECO:0000256" key="1">
    <source>
        <dbReference type="SAM" id="MobiDB-lite"/>
    </source>
</evidence>
<keyword evidence="7" id="KW-1185">Reference proteome</keyword>
<evidence type="ECO:0000313" key="7">
    <source>
        <dbReference type="Proteomes" id="UP000615003"/>
    </source>
</evidence>
<evidence type="ECO:0000313" key="5">
    <source>
        <dbReference type="EMBL" id="SOU41759.1"/>
    </source>
</evidence>
<reference evidence="4 7" key="1">
    <citation type="submission" date="2015-06" db="EMBL/GenBank/DDBJ databases">
        <title>Genome sequence of Pseudoalteromonas carrageenovora.</title>
        <authorList>
            <person name="Xie B.-B."/>
            <person name="Rong J.-C."/>
            <person name="Qin Q.-L."/>
            <person name="Zhang Y.-Z."/>
        </authorList>
    </citation>
    <scope>NUCLEOTIDE SEQUENCE [LARGE SCALE GENOMIC DNA]</scope>
    <source>
        <strain evidence="4 7">IAM 12662</strain>
    </source>
</reference>
<feature type="compositionally biased region" description="Basic and acidic residues" evidence="1">
    <location>
        <begin position="83"/>
        <end position="93"/>
    </location>
</feature>
<feature type="compositionally biased region" description="Polar residues" evidence="1">
    <location>
        <begin position="97"/>
        <end position="118"/>
    </location>
</feature>
<dbReference type="GO" id="GO:0015627">
    <property type="term" value="C:type II protein secretion system complex"/>
    <property type="evidence" value="ECO:0007669"/>
    <property type="project" value="InterPro"/>
</dbReference>
<dbReference type="GeneID" id="93664443"/>
<feature type="transmembrane region" description="Helical" evidence="2">
    <location>
        <begin position="40"/>
        <end position="59"/>
    </location>
</feature>
<evidence type="ECO:0000256" key="2">
    <source>
        <dbReference type="SAM" id="Phobius"/>
    </source>
</evidence>
<keyword evidence="2" id="KW-1133">Transmembrane helix</keyword>
<gene>
    <name evidence="4" type="primary">gspB</name>
    <name evidence="5" type="ORF">PCAR9_A30950</name>
    <name evidence="4" type="ORF">PCARR_a1868</name>
</gene>
<keyword evidence="2" id="KW-0812">Transmembrane</keyword>
<dbReference type="RefSeq" id="WP_104643165.1">
    <property type="nucleotide sequence ID" value="NZ_AQGW01000023.1"/>
</dbReference>
<sequence length="354" mass="39071">MSYLLDALKQSQQADMSAEQYDLQSEQLKQQQALKRYRKLAWLLGGSIAAFITVAGGFASGKWLQSSPFFEKPVLNEATKIEADSKAPVKVSEEEQTASLNSANKSSPLESMKTADSTNKASIEGQVVYVQTQSGVQKMLLTPQGQYIPMNDNPMQTQQGYNVKMPINANGYSQNTFNQPVQNYNPNAYNAQGQNSQFMQPQTPNTSSAGLDMSKYKVLGKPVNSNAGQNTSTTQSDPELDAVPTKLKDAFAQAIKDSEQEQDYEVTQGSRTSSRVNPVELLPDGLQAMLPSIKYQAHIYSSSADKRWIKLNGRELHEGESIGVLTVIEITPEQSVLDFDGYEFSLKALQDWPQ</sequence>
<evidence type="ECO:0000313" key="6">
    <source>
        <dbReference type="Proteomes" id="UP000238288"/>
    </source>
</evidence>
<accession>A0A2K4XBR3</accession>
<dbReference type="AlphaFoldDB" id="A0A2K4XBR3"/>
<dbReference type="Proteomes" id="UP000238288">
    <property type="component" value="Chromosome PCAR9a"/>
</dbReference>
<feature type="region of interest" description="Disordered" evidence="1">
    <location>
        <begin position="221"/>
        <end position="240"/>
    </location>
</feature>
<reference evidence="5 6" key="2">
    <citation type="submission" date="2017-11" db="EMBL/GenBank/DDBJ databases">
        <authorList>
            <person name="Han C.G."/>
        </authorList>
    </citation>
    <scope>NUCLEOTIDE SEQUENCE [LARGE SCALE GENOMIC DNA]</scope>
    <source>
        <strain evidence="6">ATCC 43555</strain>
        <strain evidence="5">ATCC43555</strain>
    </source>
</reference>
<dbReference type="Pfam" id="PF16537">
    <property type="entry name" value="T2SSB"/>
    <property type="match status" value="1"/>
</dbReference>
<evidence type="ECO:0000259" key="3">
    <source>
        <dbReference type="Pfam" id="PF16537"/>
    </source>
</evidence>
<dbReference type="EMBL" id="AQGW01000023">
    <property type="protein sequence ID" value="MBE0383585.1"/>
    <property type="molecule type" value="Genomic_DNA"/>
</dbReference>
<feature type="compositionally biased region" description="Polar residues" evidence="1">
    <location>
        <begin position="223"/>
        <end position="237"/>
    </location>
</feature>
<organism evidence="5 6">
    <name type="scientific">Pseudoalteromonas carrageenovora IAM 12662</name>
    <dbReference type="NCBI Taxonomy" id="1314868"/>
    <lineage>
        <taxon>Bacteria</taxon>
        <taxon>Pseudomonadati</taxon>
        <taxon>Pseudomonadota</taxon>
        <taxon>Gammaproteobacteria</taxon>
        <taxon>Alteromonadales</taxon>
        <taxon>Pseudoalteromonadaceae</taxon>
        <taxon>Pseudoalteromonas</taxon>
    </lineage>
</organism>
<proteinExistence type="predicted"/>
<dbReference type="OrthoDB" id="5432325at2"/>